<sequence>MNPSHRAALRHGFLRLWHTLRQMARLIVGIPDYDTYVAHLRRHHPDRTPLSYEAFFAERQVARYGKGRSRCC</sequence>
<dbReference type="PANTHER" id="PTHR38453">
    <property type="entry name" value="CYTOPLASMIC PROTEIN-RELATED"/>
    <property type="match status" value="1"/>
</dbReference>
<reference evidence="1" key="1">
    <citation type="submission" date="2022-09" db="EMBL/GenBank/DDBJ databases">
        <title>Tahibacter sp. nov., isolated from a fresh water.</title>
        <authorList>
            <person name="Baek J.H."/>
            <person name="Lee J.K."/>
            <person name="Kim J.M."/>
            <person name="Jeon C.O."/>
        </authorList>
    </citation>
    <scope>NUCLEOTIDE SEQUENCE</scope>
    <source>
        <strain evidence="1">W38</strain>
    </source>
</reference>
<organism evidence="1 2">
    <name type="scientific">Tahibacter amnicola</name>
    <dbReference type="NCBI Taxonomy" id="2976241"/>
    <lineage>
        <taxon>Bacteria</taxon>
        <taxon>Pseudomonadati</taxon>
        <taxon>Pseudomonadota</taxon>
        <taxon>Gammaproteobacteria</taxon>
        <taxon>Lysobacterales</taxon>
        <taxon>Rhodanobacteraceae</taxon>
        <taxon>Tahibacter</taxon>
    </lineage>
</organism>
<protein>
    <submittedName>
        <fullName evidence="1">YbdD/YjiX family protein</fullName>
    </submittedName>
</protein>
<dbReference type="Proteomes" id="UP001064632">
    <property type="component" value="Chromosome"/>
</dbReference>
<accession>A0ABY6BC44</accession>
<name>A0ABY6BC44_9GAMM</name>
<dbReference type="InterPro" id="IPR007423">
    <property type="entry name" value="Sel_put"/>
</dbReference>
<proteinExistence type="predicted"/>
<dbReference type="Pfam" id="PF04328">
    <property type="entry name" value="Sel_put"/>
    <property type="match status" value="1"/>
</dbReference>
<evidence type="ECO:0000313" key="1">
    <source>
        <dbReference type="EMBL" id="UXI67141.1"/>
    </source>
</evidence>
<gene>
    <name evidence="1" type="ORF">N4264_20705</name>
</gene>
<dbReference type="PANTHER" id="PTHR38453:SF1">
    <property type="entry name" value="CYTOPLASMIC PROTEIN"/>
    <property type="match status" value="1"/>
</dbReference>
<dbReference type="RefSeq" id="WP_261694117.1">
    <property type="nucleotide sequence ID" value="NZ_CP104694.1"/>
</dbReference>
<evidence type="ECO:0000313" key="2">
    <source>
        <dbReference type="Proteomes" id="UP001064632"/>
    </source>
</evidence>
<keyword evidence="2" id="KW-1185">Reference proteome</keyword>
<dbReference type="EMBL" id="CP104694">
    <property type="protein sequence ID" value="UXI67141.1"/>
    <property type="molecule type" value="Genomic_DNA"/>
</dbReference>